<dbReference type="InterPro" id="IPR002035">
    <property type="entry name" value="VWF_A"/>
</dbReference>
<dbReference type="Pfam" id="PF03006">
    <property type="entry name" value="HlyIII"/>
    <property type="match status" value="2"/>
</dbReference>
<evidence type="ECO:0000256" key="11">
    <source>
        <dbReference type="ARBA" id="ARBA00023242"/>
    </source>
</evidence>
<feature type="compositionally biased region" description="Acidic residues" evidence="14">
    <location>
        <begin position="2101"/>
        <end position="2122"/>
    </location>
</feature>
<feature type="domain" description="BRCT" evidence="16">
    <location>
        <begin position="1"/>
        <end position="96"/>
    </location>
</feature>
<evidence type="ECO:0000259" key="18">
    <source>
        <dbReference type="PROSITE" id="PS51468"/>
    </source>
</evidence>
<feature type="compositionally biased region" description="Acidic residues" evidence="14">
    <location>
        <begin position="2170"/>
        <end position="2179"/>
    </location>
</feature>
<keyword evidence="10 15" id="KW-0472">Membrane</keyword>
<feature type="region of interest" description="Disordered" evidence="14">
    <location>
        <begin position="2045"/>
        <end position="2179"/>
    </location>
</feature>
<feature type="domain" description="PARP catalytic" evidence="17">
    <location>
        <begin position="383"/>
        <end position="587"/>
    </location>
</feature>
<dbReference type="Gene3D" id="1.20.142.10">
    <property type="entry name" value="Poly(ADP-ribose) polymerase, regulatory domain"/>
    <property type="match status" value="1"/>
</dbReference>
<evidence type="ECO:0000256" key="6">
    <source>
        <dbReference type="ARBA" id="ARBA00022692"/>
    </source>
</evidence>
<organism evidence="19 20">
    <name type="scientific">Porites lobata</name>
    <dbReference type="NCBI Taxonomy" id="104759"/>
    <lineage>
        <taxon>Eukaryota</taxon>
        <taxon>Metazoa</taxon>
        <taxon>Cnidaria</taxon>
        <taxon>Anthozoa</taxon>
        <taxon>Hexacorallia</taxon>
        <taxon>Scleractinia</taxon>
        <taxon>Fungiina</taxon>
        <taxon>Poritidae</taxon>
        <taxon>Porites</taxon>
    </lineage>
</organism>
<dbReference type="InterPro" id="IPR058904">
    <property type="entry name" value="PARP4_MVP-ID"/>
</dbReference>
<keyword evidence="7" id="KW-0548">Nucleotidyltransferase</keyword>
<protein>
    <recommendedName>
        <fullName evidence="13">Poly [ADP-ribose] polymerase</fullName>
        <shortName evidence="13">PARP</shortName>
        <ecNumber evidence="13">2.4.2.-</ecNumber>
    </recommendedName>
</protein>
<comment type="similarity">
    <text evidence="3">Belongs to the ADIPOR family.</text>
</comment>
<dbReference type="PANTHER" id="PTHR46530:SF1">
    <property type="entry name" value="PROTEIN MONO-ADP-RIBOSYLTRANSFERASE PARP4"/>
    <property type="match status" value="1"/>
</dbReference>
<dbReference type="SUPFAM" id="SSF56399">
    <property type="entry name" value="ADP-ribosylation"/>
    <property type="match status" value="1"/>
</dbReference>
<dbReference type="Pfam" id="PF16589">
    <property type="entry name" value="BRCT_2"/>
    <property type="match status" value="1"/>
</dbReference>
<feature type="domain" description="VIT" evidence="18">
    <location>
        <begin position="623"/>
        <end position="751"/>
    </location>
</feature>
<feature type="compositionally biased region" description="Low complexity" evidence="14">
    <location>
        <begin position="2709"/>
        <end position="2721"/>
    </location>
</feature>
<dbReference type="Pfam" id="PF02877">
    <property type="entry name" value="PARP_reg"/>
    <property type="match status" value="1"/>
</dbReference>
<dbReference type="SUPFAM" id="SSF52113">
    <property type="entry name" value="BRCT domain"/>
    <property type="match status" value="1"/>
</dbReference>
<feature type="transmembrane region" description="Helical" evidence="15">
    <location>
        <begin position="1065"/>
        <end position="1086"/>
    </location>
</feature>
<evidence type="ECO:0000256" key="2">
    <source>
        <dbReference type="ARBA" id="ARBA00004141"/>
    </source>
</evidence>
<evidence type="ECO:0000256" key="13">
    <source>
        <dbReference type="RuleBase" id="RU362114"/>
    </source>
</evidence>
<dbReference type="InterPro" id="IPR036465">
    <property type="entry name" value="vWFA_dom_sf"/>
</dbReference>
<evidence type="ECO:0000256" key="15">
    <source>
        <dbReference type="SAM" id="Phobius"/>
    </source>
</evidence>
<feature type="region of interest" description="Disordered" evidence="14">
    <location>
        <begin position="1306"/>
        <end position="1328"/>
    </location>
</feature>
<evidence type="ECO:0000256" key="8">
    <source>
        <dbReference type="ARBA" id="ARBA00022989"/>
    </source>
</evidence>
<dbReference type="SMART" id="SM00609">
    <property type="entry name" value="VIT"/>
    <property type="match status" value="1"/>
</dbReference>
<feature type="transmembrane region" description="Helical" evidence="15">
    <location>
        <begin position="1420"/>
        <end position="1444"/>
    </location>
</feature>
<evidence type="ECO:0000256" key="3">
    <source>
        <dbReference type="ARBA" id="ARBA00007018"/>
    </source>
</evidence>
<feature type="transmembrane region" description="Helical" evidence="15">
    <location>
        <begin position="1559"/>
        <end position="1578"/>
    </location>
</feature>
<sequence>MSHIFHGVQFCVDFASSLLSFKEKQEIRRNIVDNGGTLSYILTKQISYLVTSNSERTLSSYKGRTAVKNGIAVVSIDFVKKCIESGKLLDPQPYLLSETRDSRNFSSGKIACQSEVNKKQTKSVKKLRLPDINKIQVWKYKSADAPVFDEQSYEIAKDLVLKGTDSSGSIVSFYSLELHVVPRQVPCSGSRYRLFTHHGNLKRLREGDPGTKECRYFSTVEDALDAYTALDTQQTQAPYSLTRAESVLSHKIGSDKMIQITVSEHCPEEDTVLSPEVANLIDFIWNEATGSLSDILAVSADSIKLEDVEKAEAVLLLLKRSLDSAEDSSVLKKLSDEFFSIIPHRNTGTAISSKYLIAQKQDLCQLIKDMVSVGESTNWLTRRSLYSKYRALKCHIEWLQHESDEFKKIQEHVNASETSPSKIQVLNVFSIMRPVEEGTFSHDIQNKKLLFHSSKVTNFVGILSRGLLMPKIIVEDFGGKRSDAGMLGSGIYFASSASTSAKYSAAASNGTRLMLVNEVALGNIKELRKFSMDLTSAPTGFDSCHGVQNTEGEPSDFKDDEFAVYSGNQQRLRYLVEFVLPGDNVLPRDDVSLDSGFSDEEVEDMEGSAVDLSDVMSVVDPLTKVEAGLKGTGDKPLPLQSVHIRAKLLDLAGQVIVFQAYKNNSSSPIEAKYVFPLDDMAAVCGFEAFINGKHIVGEVKEKEQAHKEYREAISQGHGAYLMDEETPDVFTVSVGNLPPGAQVLIKITYVAELLVEREHICFSLPGSVAPWKRNKALEEITQTDVDTVHIDEKGSSDVLDVSVQVSVEMPFDIRTIDSPSHSIRIKRTATKAVVSLEDGQSLEDGFQLLIGLAEIHVPRMWVERHISKPDSQACMLTFYPEFEAETPREVEVLFLLDLSCSMKGPPLEDAKKILLMCLSLMNKDWIFNILVFGSNVNIRSRETRNEEVQIEHDGNIAFLKSNLKSLDKNKNKPKRGVTLVPSVTLNYSKLLRDIEVPEAFRERYILTGYRPRNLTALECARSVFHANNETVNFWSHFLSGLLLIARYCYVVWYHNPLSDHFYYPLTSFTLGCFTLYTMSCLAHMFSSMTEREFHIGYYLDYAAISVYTFTAGQAFYFYCHPIKSGLLLYDWRELFLFLSALISFGATYSCCMSRHHWLHLRFIIRTGSYMVSWVHNCSPYFVRQLNCSTDPFCNPDSFPIFIGCFLSFATAALANMTRVPERFFPGVFDFIGQSHHFLHVMTTLGDHFAYSVFLSDLEARKGALTLEHIPAFTETIGLTLLVLAGNLGIPLIMQSCVNKRSKKTSGTFTKEITSPQTGNNDRHQEDDKNNLLSIGDEDVAGNEGKNSQIAVYGLQHCQVPDVFKIPFIVTGYRRPGISFWDCVKSLFHFSNETINVWSHLVALILFILVNMTSLPTDDPFFLPLISFAVGISILYLTSSSAHLFNCMSANSHRICFFLDYAAIGFYTFTAGQAMFFYSRVAGASVCSFHNSLTIFQTVSCVFSFLLTTFCCVSSHPRFKNHKALLKVAIVMMNWVVITSPCTVRLFLFKNDPAYNYTSMIYFKRHMIFCGLGAVLYALRLPERLMIGIFDNFGQSHNLQHILVAMGIQQAFNTVQADLHARRTVLTARFASQPTLMNTVGLSMIVLMGHITILYLFTFSEQFELFPSSKRNDPEAYKDAVKFVQSLSATKGSTELWRVLQKLSLLPAVSSADHPRNLFLISDGHVTEEETTLCLIHKNYRSDRLFTFGVGATANRYYLRAMSKAGAGASEFFDSKVKSKWERKVKSQLSKAEQPGLTSVAVSWQQHDSGSSPPVQAPHQILSLFNGSRQVVYGFVDNCTQATLSAEVNGKTVSTMVYTSDLNITTGKILHQLTARALIRDWDEGSLHEQRTGHEVVKRNRKDYIISISKEFSVVSKFTSFVAVEHREKDEKFEEGQGPSIEELVAAEEIDILQYIGWEQKPVDTDRRREPCIEEKLEKQLQAAEVLETCAVLQCERLYNDVMKEARDKLGPDHPLTTKTAYALSNLYQSVFGDKEKALQVIITDNDLDDHSEDEDFEDSEDDDWSSDEWSEQDELPKALLMQQDDQEKRSTTSGSSPSGSDEVDGEEEEDLQQIEDSSIEEVDTGRREKRSERKCLTTLTHRGDSDSAPSEAGEQEMSMAISKSAACSFVDDEEEESEDDVGFGVYGAFKKFAGKVSNKALQSEESPKYNPTSPSLQIEETTLSLSKKELKRSRSKEVSTGDASDLLESAECVPEPRIGRIAVRLGSTRRGRPARKPALQDFSFDQSTQQLQKPPPSPPFPPPPPGASVTTAPPLAYAPPGGEIVGGGLHTSEAVSATVEPEREIRPPQVESSLSGFTLNSVDPDRRGVCFGSSSTGEVGGFGLLVREKKKAGFPPTGLFGSAPDRQGFSFGSPSTGQIVGFGQSVHEKKKPGFSATELFGSAPDRQNLSFGSPSSGEIVGFGQSAHEKEKSGIPATGLFGSSQSAPSIVGGGLFGNREPRLLAGQSELTAPSFSSGQQSFGSVPSVTSGGGSLFGVPIPAVQAVTVVKDGGEKAEIIEERTGSLEESDGSLADIDFPIAMSKKKKKKRAVIIEEELTQLSDETEPPMPIRQDQAVPAYPFLRSTFNLPTSKAPSSLPSGSKSSVPPSHHPPPPPPPPPSPPCSVDPVTTVPPAPPFPPLIVGGVEKRSSSLRPPLRPPAGISVPTPPFSSRVSASAPSRRQQLLSSIKSSGGAASFGGHRTTVHSALMRAQQQQRALFARSYKGMTMQTDIPVAVSEGVTNRACDSAVSETVGECGSVASPEATLLSEWRESAGVARGGSPDRQEIMTEEERTNKKVNVEELERKMLGRRRGAVSNRTQRDRNETMEKIFAKQNPDGFWNVDDLSVIGISKRNFINFLGNAGARSLGPKVFELALQLLSTLVILAFIKLRLSIDIPLSLPFGKKRELKVDGLGEPYSRNITAALRWIKIQEQKIPLLYSRLEFGVNWDVATRNIVQEMAV</sequence>
<reference evidence="19 20" key="1">
    <citation type="submission" date="2022-05" db="EMBL/GenBank/DDBJ databases">
        <authorList>
            <consortium name="Genoscope - CEA"/>
            <person name="William W."/>
        </authorList>
    </citation>
    <scope>NUCLEOTIDE SEQUENCE [LARGE SCALE GENOMIC DNA]</scope>
</reference>
<dbReference type="InterPro" id="IPR036616">
    <property type="entry name" value="Poly(ADP-ribose)pol_reg_dom_sf"/>
</dbReference>
<keyword evidence="6 15" id="KW-0812">Transmembrane</keyword>
<dbReference type="Pfam" id="PF00644">
    <property type="entry name" value="PARP"/>
    <property type="match status" value="1"/>
</dbReference>
<evidence type="ECO:0000256" key="9">
    <source>
        <dbReference type="ARBA" id="ARBA00023027"/>
    </source>
</evidence>
<feature type="region of interest" description="Disordered" evidence="14">
    <location>
        <begin position="2199"/>
        <end position="2359"/>
    </location>
</feature>
<feature type="transmembrane region" description="Helical" evidence="15">
    <location>
        <begin position="1275"/>
        <end position="1293"/>
    </location>
</feature>
<dbReference type="Gene3D" id="3.90.228.10">
    <property type="match status" value="1"/>
</dbReference>
<feature type="transmembrane region" description="Helical" evidence="15">
    <location>
        <begin position="1456"/>
        <end position="1477"/>
    </location>
</feature>
<dbReference type="SMART" id="SM00292">
    <property type="entry name" value="BRCT"/>
    <property type="match status" value="1"/>
</dbReference>
<feature type="transmembrane region" description="Helical" evidence="15">
    <location>
        <begin position="1394"/>
        <end position="1414"/>
    </location>
</feature>
<dbReference type="PANTHER" id="PTHR46530">
    <property type="entry name" value="PROTEIN MONO-ADP-RIBOSYLTRANSFERASE PARP4"/>
    <property type="match status" value="1"/>
</dbReference>
<feature type="compositionally biased region" description="Polar residues" evidence="14">
    <location>
        <begin position="2199"/>
        <end position="2218"/>
    </location>
</feature>
<dbReference type="InterPro" id="IPR004102">
    <property type="entry name" value="Poly(ADP-ribose)pol_reg_dom"/>
</dbReference>
<feature type="transmembrane region" description="Helical" evidence="15">
    <location>
        <begin position="1033"/>
        <end position="1053"/>
    </location>
</feature>
<dbReference type="Proteomes" id="UP001159405">
    <property type="component" value="Unassembled WGS sequence"/>
</dbReference>
<comment type="similarity">
    <text evidence="12">Belongs to the ARTD/PARP family.</text>
</comment>
<dbReference type="Gene3D" id="3.40.50.410">
    <property type="entry name" value="von Willebrand factor, type A domain"/>
    <property type="match status" value="1"/>
</dbReference>
<dbReference type="SUPFAM" id="SSF47587">
    <property type="entry name" value="Domain of poly(ADP-ribose) polymerase"/>
    <property type="match status" value="1"/>
</dbReference>
<comment type="caution">
    <text evidence="19">The sequence shown here is derived from an EMBL/GenBank/DDBJ whole genome shotgun (WGS) entry which is preliminary data.</text>
</comment>
<dbReference type="InterPro" id="IPR013694">
    <property type="entry name" value="VIT"/>
</dbReference>
<evidence type="ECO:0000256" key="10">
    <source>
        <dbReference type="ARBA" id="ARBA00023136"/>
    </source>
</evidence>
<name>A0ABN8QHK7_9CNID</name>
<feature type="transmembrane region" description="Helical" evidence="15">
    <location>
        <begin position="1198"/>
        <end position="1216"/>
    </location>
</feature>
<dbReference type="SUPFAM" id="SSF53300">
    <property type="entry name" value="vWA-like"/>
    <property type="match status" value="1"/>
</dbReference>
<feature type="region of interest" description="Disordered" evidence="14">
    <location>
        <begin position="2597"/>
        <end position="2616"/>
    </location>
</feature>
<dbReference type="InterPro" id="IPR004254">
    <property type="entry name" value="AdipoR/HlyIII-related"/>
</dbReference>
<dbReference type="InterPro" id="IPR012317">
    <property type="entry name" value="Poly(ADP-ribose)pol_cat_dom"/>
</dbReference>
<feature type="transmembrane region" description="Helical" evidence="15">
    <location>
        <begin position="1524"/>
        <end position="1547"/>
    </location>
</feature>
<feature type="transmembrane region" description="Helical" evidence="15">
    <location>
        <begin position="1635"/>
        <end position="1656"/>
    </location>
</feature>
<evidence type="ECO:0000256" key="7">
    <source>
        <dbReference type="ARBA" id="ARBA00022695"/>
    </source>
</evidence>
<feature type="compositionally biased region" description="Pro residues" evidence="14">
    <location>
        <begin position="2648"/>
        <end position="2679"/>
    </location>
</feature>
<dbReference type="Pfam" id="PF26156">
    <property type="entry name" value="PARP4_MVP-ID"/>
    <property type="match status" value="1"/>
</dbReference>
<feature type="compositionally biased region" description="Basic and acidic residues" evidence="14">
    <location>
        <begin position="2123"/>
        <end position="2145"/>
    </location>
</feature>
<feature type="compositionally biased region" description="Low complexity" evidence="14">
    <location>
        <begin position="2634"/>
        <end position="2647"/>
    </location>
</feature>
<evidence type="ECO:0000259" key="16">
    <source>
        <dbReference type="PROSITE" id="PS50172"/>
    </source>
</evidence>
<evidence type="ECO:0000313" key="20">
    <source>
        <dbReference type="Proteomes" id="UP001159405"/>
    </source>
</evidence>
<feature type="compositionally biased region" description="Pro residues" evidence="14">
    <location>
        <begin position="2293"/>
        <end position="2306"/>
    </location>
</feature>
<evidence type="ECO:0000256" key="4">
    <source>
        <dbReference type="ARBA" id="ARBA00022676"/>
    </source>
</evidence>
<evidence type="ECO:0000259" key="17">
    <source>
        <dbReference type="PROSITE" id="PS51059"/>
    </source>
</evidence>
<dbReference type="PROSITE" id="PS51468">
    <property type="entry name" value="VIT"/>
    <property type="match status" value="1"/>
</dbReference>
<dbReference type="InterPro" id="IPR001357">
    <property type="entry name" value="BRCT_dom"/>
</dbReference>
<keyword evidence="5 13" id="KW-0808">Transferase</keyword>
<evidence type="ECO:0000256" key="12">
    <source>
        <dbReference type="ARBA" id="ARBA00024347"/>
    </source>
</evidence>
<feature type="transmembrane region" description="Helical" evidence="15">
    <location>
        <begin position="1098"/>
        <end position="1119"/>
    </location>
</feature>
<feature type="transmembrane region" description="Helical" evidence="15">
    <location>
        <begin position="1131"/>
        <end position="1149"/>
    </location>
</feature>
<evidence type="ECO:0000256" key="5">
    <source>
        <dbReference type="ARBA" id="ARBA00022679"/>
    </source>
</evidence>
<dbReference type="InterPro" id="IPR036420">
    <property type="entry name" value="BRCT_dom_sf"/>
</dbReference>
<keyword evidence="20" id="KW-1185">Reference proteome</keyword>
<dbReference type="InterPro" id="IPR031273">
    <property type="entry name" value="PARP4"/>
</dbReference>
<gene>
    <name evidence="19" type="ORF">PLOB_00006245</name>
</gene>
<keyword evidence="4 13" id="KW-0328">Glycosyltransferase</keyword>
<dbReference type="Pfam" id="PF08487">
    <property type="entry name" value="VIT"/>
    <property type="match status" value="1"/>
</dbReference>
<evidence type="ECO:0000313" key="19">
    <source>
        <dbReference type="EMBL" id="CAH3164349.1"/>
    </source>
</evidence>
<feature type="region of interest" description="Disordered" evidence="14">
    <location>
        <begin position="2627"/>
        <end position="2739"/>
    </location>
</feature>
<comment type="subcellular location">
    <subcellularLocation>
        <location evidence="2">Membrane</location>
        <topology evidence="2">Multi-pass membrane protein</topology>
    </subcellularLocation>
    <subcellularLocation>
        <location evidence="1">Nucleus</location>
    </subcellularLocation>
</comment>
<feature type="compositionally biased region" description="Polar residues" evidence="14">
    <location>
        <begin position="2283"/>
        <end position="2292"/>
    </location>
</feature>
<keyword evidence="8 15" id="KW-1133">Transmembrane helix</keyword>
<dbReference type="EMBL" id="CALNXK010000129">
    <property type="protein sequence ID" value="CAH3164349.1"/>
    <property type="molecule type" value="Genomic_DNA"/>
</dbReference>
<dbReference type="EC" id="2.4.2.-" evidence="13"/>
<dbReference type="PROSITE" id="PS50172">
    <property type="entry name" value="BRCT"/>
    <property type="match status" value="1"/>
</dbReference>
<feature type="compositionally biased region" description="Polar residues" evidence="14">
    <location>
        <begin position="2350"/>
        <end position="2359"/>
    </location>
</feature>
<accession>A0ABN8QHK7</accession>
<keyword evidence="9 13" id="KW-0520">NAD</keyword>
<evidence type="ECO:0000256" key="14">
    <source>
        <dbReference type="SAM" id="MobiDB-lite"/>
    </source>
</evidence>
<feature type="compositionally biased region" description="Polar residues" evidence="14">
    <location>
        <begin position="1306"/>
        <end position="1319"/>
    </location>
</feature>
<feature type="compositionally biased region" description="Acidic residues" evidence="14">
    <location>
        <begin position="2045"/>
        <end position="2073"/>
    </location>
</feature>
<proteinExistence type="inferred from homology"/>
<feature type="transmembrane region" description="Helical" evidence="15">
    <location>
        <begin position="1492"/>
        <end position="1512"/>
    </location>
</feature>
<keyword evidence="11" id="KW-0539">Nucleus</keyword>
<dbReference type="PROSITE" id="PS51059">
    <property type="entry name" value="PARP_CATALYTIC"/>
    <property type="match status" value="1"/>
</dbReference>
<evidence type="ECO:0000256" key="1">
    <source>
        <dbReference type="ARBA" id="ARBA00004123"/>
    </source>
</evidence>
<dbReference type="Gene3D" id="3.40.50.10190">
    <property type="entry name" value="BRCT domain"/>
    <property type="match status" value="1"/>
</dbReference>
<feature type="region of interest" description="Disordered" evidence="14">
    <location>
        <begin position="2460"/>
        <end position="2482"/>
    </location>
</feature>
<dbReference type="Pfam" id="PF13768">
    <property type="entry name" value="VWA_3"/>
    <property type="match status" value="2"/>
</dbReference>